<protein>
    <submittedName>
        <fullName evidence="2">Glutathione S-transferase</fullName>
    </submittedName>
</protein>
<evidence type="ECO:0000313" key="2">
    <source>
        <dbReference type="EMBL" id="MEN7535665.1"/>
    </source>
</evidence>
<dbReference type="Pfam" id="PF13410">
    <property type="entry name" value="GST_C_2"/>
    <property type="match status" value="1"/>
</dbReference>
<evidence type="ECO:0000313" key="3">
    <source>
        <dbReference type="Proteomes" id="UP001484535"/>
    </source>
</evidence>
<dbReference type="SUPFAM" id="SSF47616">
    <property type="entry name" value="GST C-terminal domain-like"/>
    <property type="match status" value="1"/>
</dbReference>
<dbReference type="InterPro" id="IPR004045">
    <property type="entry name" value="Glutathione_S-Trfase_N"/>
</dbReference>
<proteinExistence type="predicted"/>
<gene>
    <name evidence="2" type="ORF">ABDJ38_00575</name>
</gene>
<dbReference type="PANTHER" id="PTHR43968">
    <property type="match status" value="1"/>
</dbReference>
<dbReference type="RefSeq" id="WP_346783128.1">
    <property type="nucleotide sequence ID" value="NZ_JBDLBR010000001.1"/>
</dbReference>
<organism evidence="2 3">
    <name type="scientific">Aurantiacibacter flavus</name>
    <dbReference type="NCBI Taxonomy" id="3145232"/>
    <lineage>
        <taxon>Bacteria</taxon>
        <taxon>Pseudomonadati</taxon>
        <taxon>Pseudomonadota</taxon>
        <taxon>Alphaproteobacteria</taxon>
        <taxon>Sphingomonadales</taxon>
        <taxon>Erythrobacteraceae</taxon>
        <taxon>Aurantiacibacter</taxon>
    </lineage>
</organism>
<feature type="domain" description="GST N-terminal" evidence="1">
    <location>
        <begin position="5"/>
        <end position="84"/>
    </location>
</feature>
<comment type="caution">
    <text evidence="2">The sequence shown here is derived from an EMBL/GenBank/DDBJ whole genome shotgun (WGS) entry which is preliminary data.</text>
</comment>
<dbReference type="PROSITE" id="PS50404">
    <property type="entry name" value="GST_NTER"/>
    <property type="match status" value="1"/>
</dbReference>
<dbReference type="Gene3D" id="3.40.30.10">
    <property type="entry name" value="Glutaredoxin"/>
    <property type="match status" value="1"/>
</dbReference>
<name>A0ABV0CS21_9SPHN</name>
<evidence type="ECO:0000259" key="1">
    <source>
        <dbReference type="PROSITE" id="PS50404"/>
    </source>
</evidence>
<dbReference type="Proteomes" id="UP001484535">
    <property type="component" value="Unassembled WGS sequence"/>
</dbReference>
<dbReference type="PANTHER" id="PTHR43968:SF6">
    <property type="entry name" value="GLUTATHIONE S-TRANSFERASE OMEGA"/>
    <property type="match status" value="1"/>
</dbReference>
<dbReference type="InterPro" id="IPR050983">
    <property type="entry name" value="GST_Omega/HSP26"/>
</dbReference>
<dbReference type="InterPro" id="IPR036249">
    <property type="entry name" value="Thioredoxin-like_sf"/>
</dbReference>
<dbReference type="Pfam" id="PF13417">
    <property type="entry name" value="GST_N_3"/>
    <property type="match status" value="1"/>
</dbReference>
<dbReference type="SUPFAM" id="SSF52833">
    <property type="entry name" value="Thioredoxin-like"/>
    <property type="match status" value="1"/>
</dbReference>
<dbReference type="InterPro" id="IPR036282">
    <property type="entry name" value="Glutathione-S-Trfase_C_sf"/>
</dbReference>
<reference evidence="2 3" key="1">
    <citation type="submission" date="2024-05" db="EMBL/GenBank/DDBJ databases">
        <authorList>
            <person name="Park S."/>
        </authorList>
    </citation>
    <scope>NUCLEOTIDE SEQUENCE [LARGE SCALE GENOMIC DNA]</scope>
    <source>
        <strain evidence="2 3">DGU5</strain>
    </source>
</reference>
<dbReference type="EMBL" id="JBDLBR010000001">
    <property type="protein sequence ID" value="MEN7535665.1"/>
    <property type="molecule type" value="Genomic_DNA"/>
</dbReference>
<accession>A0ABV0CS21</accession>
<sequence length="212" mass="23689">MTPEALPTLYSFRRCPYAMRARLALLVSGTTCVLREVKLSDKPDALREVSPKATVPVVVTADGKVIDESLDIMRWALGRSDPLGWLASADDPLIAANDGPFKHALDRYKYPNRHDSDPEEHRAEGLTLLQALEDRLTRQPQLGGETMGMVDAATFPFVRQFAHTDRDWFSAQDLPQVQSWLAGHLHSDLFTRAMVKHEPWAQGDPVTLFPAS</sequence>
<dbReference type="Gene3D" id="1.20.1050.10">
    <property type="match status" value="1"/>
</dbReference>
<dbReference type="CDD" id="cd03196">
    <property type="entry name" value="GST_C_5"/>
    <property type="match status" value="1"/>
</dbReference>
<keyword evidence="3" id="KW-1185">Reference proteome</keyword>